<name>A0A4Y9YCN0_9AGAM</name>
<reference evidence="16 17" key="1">
    <citation type="submission" date="2019-02" db="EMBL/GenBank/DDBJ databases">
        <title>Genome sequencing of the rare red list fungi Dentipellis fragilis.</title>
        <authorList>
            <person name="Buettner E."/>
            <person name="Kellner H."/>
        </authorList>
    </citation>
    <scope>NUCLEOTIDE SEQUENCE [LARGE SCALE GENOMIC DNA]</scope>
    <source>
        <strain evidence="16 17">DSM 105465</strain>
    </source>
</reference>
<keyword evidence="7 13" id="KW-0067">ATP-binding</keyword>
<dbReference type="GO" id="GO:0005524">
    <property type="term" value="F:ATP binding"/>
    <property type="evidence" value="ECO:0007669"/>
    <property type="project" value="UniProtKB-UniRule"/>
</dbReference>
<dbReference type="InterPro" id="IPR001752">
    <property type="entry name" value="Kinesin_motor_dom"/>
</dbReference>
<evidence type="ECO:0000256" key="8">
    <source>
        <dbReference type="ARBA" id="ARBA00023054"/>
    </source>
</evidence>
<dbReference type="GO" id="GO:0005634">
    <property type="term" value="C:nucleus"/>
    <property type="evidence" value="ECO:0007669"/>
    <property type="project" value="TreeGrafter"/>
</dbReference>
<keyword evidence="5 13" id="KW-0547">Nucleotide-binding</keyword>
<evidence type="ECO:0000256" key="12">
    <source>
        <dbReference type="ARBA" id="ARBA00034704"/>
    </source>
</evidence>
<evidence type="ECO:0000256" key="10">
    <source>
        <dbReference type="ARBA" id="ARBA00023212"/>
    </source>
</evidence>
<evidence type="ECO:0000256" key="3">
    <source>
        <dbReference type="ARBA" id="ARBA00022618"/>
    </source>
</evidence>
<feature type="region of interest" description="Disordered" evidence="14">
    <location>
        <begin position="1099"/>
        <end position="1120"/>
    </location>
</feature>
<dbReference type="GO" id="GO:0000073">
    <property type="term" value="P:initial mitotic spindle pole body separation"/>
    <property type="evidence" value="ECO:0007669"/>
    <property type="project" value="TreeGrafter"/>
</dbReference>
<dbReference type="GO" id="GO:0007018">
    <property type="term" value="P:microtubule-based movement"/>
    <property type="evidence" value="ECO:0007669"/>
    <property type="project" value="InterPro"/>
</dbReference>
<dbReference type="Gene3D" id="3.40.850.10">
    <property type="entry name" value="Kinesin motor domain"/>
    <property type="match status" value="1"/>
</dbReference>
<dbReference type="EMBL" id="SEOQ01000582">
    <property type="protein sequence ID" value="TFY60095.1"/>
    <property type="molecule type" value="Genomic_DNA"/>
</dbReference>
<dbReference type="SMART" id="SM00129">
    <property type="entry name" value="KISc"/>
    <property type="match status" value="1"/>
</dbReference>
<evidence type="ECO:0000256" key="11">
    <source>
        <dbReference type="ARBA" id="ARBA00023306"/>
    </source>
</evidence>
<dbReference type="GO" id="GO:0008017">
    <property type="term" value="F:microtubule binding"/>
    <property type="evidence" value="ECO:0007669"/>
    <property type="project" value="InterPro"/>
</dbReference>
<protein>
    <recommendedName>
        <fullName evidence="15">Kinesin motor domain-containing protein</fullName>
    </recommendedName>
</protein>
<comment type="subcellular location">
    <subcellularLocation>
        <location evidence="1">Cytoplasm</location>
        <location evidence="1">Cytoskeleton</location>
    </subcellularLocation>
</comment>
<feature type="compositionally biased region" description="Low complexity" evidence="14">
    <location>
        <begin position="1071"/>
        <end position="1082"/>
    </location>
</feature>
<dbReference type="InterPro" id="IPR047241">
    <property type="entry name" value="KIF11-like_kin_motor_dom"/>
</dbReference>
<evidence type="ECO:0000313" key="16">
    <source>
        <dbReference type="EMBL" id="TFY60095.1"/>
    </source>
</evidence>
<keyword evidence="10" id="KW-0206">Cytoskeleton</keyword>
<dbReference type="InterPro" id="IPR019821">
    <property type="entry name" value="Kinesin_motor_CS"/>
</dbReference>
<evidence type="ECO:0000256" key="13">
    <source>
        <dbReference type="PROSITE-ProRule" id="PRU00283"/>
    </source>
</evidence>
<comment type="caution">
    <text evidence="16">The sequence shown here is derived from an EMBL/GenBank/DDBJ whole genome shotgun (WGS) entry which is preliminary data.</text>
</comment>
<keyword evidence="3" id="KW-0132">Cell division</keyword>
<keyword evidence="11" id="KW-0131">Cell cycle</keyword>
<evidence type="ECO:0000256" key="1">
    <source>
        <dbReference type="ARBA" id="ARBA00004245"/>
    </source>
</evidence>
<dbReference type="PRINTS" id="PR00380">
    <property type="entry name" value="KINESINHEAVY"/>
</dbReference>
<evidence type="ECO:0000313" key="17">
    <source>
        <dbReference type="Proteomes" id="UP000298327"/>
    </source>
</evidence>
<evidence type="ECO:0000256" key="2">
    <source>
        <dbReference type="ARBA" id="ARBA00022490"/>
    </source>
</evidence>
<dbReference type="Proteomes" id="UP000298327">
    <property type="component" value="Unassembled WGS sequence"/>
</dbReference>
<feature type="domain" description="Kinesin motor" evidence="15">
    <location>
        <begin position="20"/>
        <end position="385"/>
    </location>
</feature>
<dbReference type="PANTHER" id="PTHR47970">
    <property type="entry name" value="KINESIN-LIKE PROTEIN KIF11"/>
    <property type="match status" value="1"/>
</dbReference>
<dbReference type="GO" id="GO:0072686">
    <property type="term" value="C:mitotic spindle"/>
    <property type="evidence" value="ECO:0007669"/>
    <property type="project" value="TreeGrafter"/>
</dbReference>
<dbReference type="InterPro" id="IPR036961">
    <property type="entry name" value="Kinesin_motor_dom_sf"/>
</dbReference>
<feature type="non-terminal residue" evidence="16">
    <location>
        <position position="1"/>
    </location>
</feature>
<keyword evidence="17" id="KW-1185">Reference proteome</keyword>
<dbReference type="SUPFAM" id="SSF52540">
    <property type="entry name" value="P-loop containing nucleoside triphosphate hydrolases"/>
    <property type="match status" value="1"/>
</dbReference>
<evidence type="ECO:0000256" key="6">
    <source>
        <dbReference type="ARBA" id="ARBA00022776"/>
    </source>
</evidence>
<keyword evidence="2" id="KW-0963">Cytoplasm</keyword>
<feature type="region of interest" description="Disordered" evidence="14">
    <location>
        <begin position="1010"/>
        <end position="1041"/>
    </location>
</feature>
<dbReference type="AlphaFoldDB" id="A0A4Y9YCN0"/>
<dbReference type="CDD" id="cd01364">
    <property type="entry name" value="KISc_BimC_Eg5"/>
    <property type="match status" value="1"/>
</dbReference>
<dbReference type="GO" id="GO:0051301">
    <property type="term" value="P:cell division"/>
    <property type="evidence" value="ECO:0007669"/>
    <property type="project" value="UniProtKB-KW"/>
</dbReference>
<dbReference type="PROSITE" id="PS50067">
    <property type="entry name" value="KINESIN_MOTOR_2"/>
    <property type="match status" value="1"/>
</dbReference>
<organism evidence="16 17">
    <name type="scientific">Dentipellis fragilis</name>
    <dbReference type="NCBI Taxonomy" id="205917"/>
    <lineage>
        <taxon>Eukaryota</taxon>
        <taxon>Fungi</taxon>
        <taxon>Dikarya</taxon>
        <taxon>Basidiomycota</taxon>
        <taxon>Agaricomycotina</taxon>
        <taxon>Agaricomycetes</taxon>
        <taxon>Russulales</taxon>
        <taxon>Hericiaceae</taxon>
        <taxon>Dentipellis</taxon>
    </lineage>
</organism>
<sequence>TRIPKKPPAQSNSSDDNEINIRVAIRCRRRSEREIQENSPIIVSSEGAKSQAITIETAAPASSLGVISLAPTKTYPFDLVFGPEADQAMIYQDVVSPMLDEVLMGYNCTLFAYGQTGTGKTHTMQGDLGTTPLGNPTAQAGMIPRVLFRLFNHLESSGSDYSVKISYMELYNEELRDLLAPDMSAPSGSTQPMGMGAGSSRDAGNQAGLKIFDDSNKKGVFVQGLEEIPVKDAQDALRLLVKGSDRRQIAATKFNDHSSRSHSVFSITVHTKETSTMGDDLLRVGKMNLVDLAGSENIGRSGAENKRAREAGMINQSLLTLGRVINALVERSSHIPYRESKLTRLLQDSLGGRTKTCIIATISPARANTEETLSTLDYAMRAKSIRNRPEVNQRLTRNALLKEYIAEIDRLKADVLAAREKNGIFFSEDTWNQMSAEQELTKTEMEEAKRQVEIVDSQLRSVREEFEESMKLLMTRDGELKETQQKLSKTEGVLEYKEGELKATKEALEEEVVVRKAYQESELSLDEVARNLKIVTEESIHDLDSLFGKLSRRTAVLNSNTKVVLTQGKTLSTETRSFASQLDGFIKSSSQNMVRLRAGAEQFQAKEVETLTTHSERITEQIQRVQTSLQLIQAKDEVSSQAITAVQAAITTAHDSIRTSFSSWSEKLSATSTSTCEEVEKASISSCQTVEKILRSMANLVEGIIREAQQHVKVENKLVLEAKAVAETAANEEIRRLQDQNAYLIRLLQSEKAKSERAKDELIKRISGLLGDFVTERDRSLREAVSDIKDSNEKAEGAMAHFADEHLQKVDSAVTKGQEWNMTLEKKGGENKRMRDGALKSLTTANNTIKDGLSTMQSSISASLSSQSLDIQRQTHTLNATSTEALERHTRAKRARVEATNAMGVEVQTGSRQTQRMIASTWRNIEASTSQVVAEATKLTESAATYQTAASGQLSTMRQAAQVLVEQGAQVDSPTGRTPEKRVRQYINQWELTGTRDGILKKWRQRSHSDASWVLPAERREPEPLPPALEESRNPTPQLPEDDSVALFAEDAEVDEELVSPISEAMPPPSLSSSASSTSTVTFEPPVIKVKTDMKSSLMPRGTLIERPTNLLHTRSRRAR</sequence>
<evidence type="ECO:0000256" key="7">
    <source>
        <dbReference type="ARBA" id="ARBA00022840"/>
    </source>
</evidence>
<dbReference type="InterPro" id="IPR047149">
    <property type="entry name" value="KIF11-like"/>
</dbReference>
<proteinExistence type="inferred from homology"/>
<dbReference type="PROSITE" id="PS00411">
    <property type="entry name" value="KINESIN_MOTOR_1"/>
    <property type="match status" value="1"/>
</dbReference>
<comment type="similarity">
    <text evidence="12">Belongs to the TRAFAC class myosin-kinesin ATPase superfamily. Kinesin family. KIN-5/BimC subfamily.</text>
</comment>
<keyword evidence="9 13" id="KW-0505">Motor protein</keyword>
<dbReference type="STRING" id="205917.A0A4Y9YCN0"/>
<evidence type="ECO:0000256" key="4">
    <source>
        <dbReference type="ARBA" id="ARBA00022701"/>
    </source>
</evidence>
<dbReference type="PANTHER" id="PTHR47970:SF12">
    <property type="entry name" value="KINESIN FAMILY MEMBER 11"/>
    <property type="match status" value="1"/>
</dbReference>
<evidence type="ECO:0000256" key="9">
    <source>
        <dbReference type="ARBA" id="ARBA00023175"/>
    </source>
</evidence>
<dbReference type="GO" id="GO:0008574">
    <property type="term" value="F:plus-end-directed microtubule motor activity"/>
    <property type="evidence" value="ECO:0007669"/>
    <property type="project" value="TreeGrafter"/>
</dbReference>
<evidence type="ECO:0000256" key="14">
    <source>
        <dbReference type="SAM" id="MobiDB-lite"/>
    </source>
</evidence>
<feature type="region of interest" description="Disordered" evidence="14">
    <location>
        <begin position="1062"/>
        <end position="1082"/>
    </location>
</feature>
<dbReference type="FunFam" id="3.40.850.10:FF:000051">
    <property type="entry name" value="Kinesin-like protein bimC"/>
    <property type="match status" value="1"/>
</dbReference>
<dbReference type="InterPro" id="IPR027417">
    <property type="entry name" value="P-loop_NTPase"/>
</dbReference>
<dbReference type="GO" id="GO:0005876">
    <property type="term" value="C:spindle microtubule"/>
    <property type="evidence" value="ECO:0007669"/>
    <property type="project" value="TreeGrafter"/>
</dbReference>
<keyword evidence="4" id="KW-0493">Microtubule</keyword>
<dbReference type="Pfam" id="PF00225">
    <property type="entry name" value="Kinesin"/>
    <property type="match status" value="1"/>
</dbReference>
<feature type="binding site" evidence="13">
    <location>
        <begin position="114"/>
        <end position="121"/>
    </location>
    <ligand>
        <name>ATP</name>
        <dbReference type="ChEBI" id="CHEBI:30616"/>
    </ligand>
</feature>
<evidence type="ECO:0000259" key="15">
    <source>
        <dbReference type="PROSITE" id="PS50067"/>
    </source>
</evidence>
<keyword evidence="8" id="KW-0175">Coiled coil</keyword>
<gene>
    <name evidence="16" type="ORF">EVG20_g7553</name>
</gene>
<evidence type="ECO:0000256" key="5">
    <source>
        <dbReference type="ARBA" id="ARBA00022741"/>
    </source>
</evidence>
<keyword evidence="6" id="KW-0498">Mitosis</keyword>
<dbReference type="OrthoDB" id="3176171at2759"/>
<accession>A0A4Y9YCN0</accession>